<sequence length="311" mass="33814">MSRNLLSRAFSSLLRWSRSEVSLMSSASVLFPLMRVWMSFKFWDTPLNSSSTPDSLIYSYSVVWPSNTTTVFLRVSMVRCNLSTSLSSWLCKAALFSITPFRFNTSESRMISNSRSCCFRASRYVDSAVFVGIPVRNDVLDERLSCNHQVLDCYLTATLRHLGEEVGGLVVVVVGVGKVRGRSHDDNAAEIDQAVLSSSHKSLQRGIVLLLRGAVGGSSVGDKVGSSELRVSGGSIEQSRFLGQFQSTVSQGLIDLKDLGSVPLGWVLCGVGGAVREIAGAPVGRHLTSIDFVLQDLDRKPSKSHVSQGTL</sequence>
<keyword evidence="2" id="KW-1185">Reference proteome</keyword>
<evidence type="ECO:0000313" key="2">
    <source>
        <dbReference type="Proteomes" id="UP000788993"/>
    </source>
</evidence>
<comment type="caution">
    <text evidence="1">The sequence shown here is derived from an EMBL/GenBank/DDBJ whole genome shotgun (WGS) entry which is preliminary data.</text>
</comment>
<reference evidence="1" key="2">
    <citation type="submission" date="2021-01" db="EMBL/GenBank/DDBJ databases">
        <authorList>
            <person name="Schikora-Tamarit M.A."/>
        </authorList>
    </citation>
    <scope>NUCLEOTIDE SEQUENCE</scope>
    <source>
        <strain evidence="1">NCAIM Y.01608</strain>
    </source>
</reference>
<dbReference type="AlphaFoldDB" id="A0A9P8P3Z6"/>
<name>A0A9P8P3Z6_9ASCO</name>
<proteinExistence type="predicted"/>
<gene>
    <name evidence="1" type="ORF">OGATHE_003446</name>
</gene>
<dbReference type="EMBL" id="JAEUBD010001178">
    <property type="protein sequence ID" value="KAH3664631.1"/>
    <property type="molecule type" value="Genomic_DNA"/>
</dbReference>
<evidence type="ECO:0000313" key="1">
    <source>
        <dbReference type="EMBL" id="KAH3664631.1"/>
    </source>
</evidence>
<organism evidence="1 2">
    <name type="scientific">Ogataea polymorpha</name>
    <dbReference type="NCBI Taxonomy" id="460523"/>
    <lineage>
        <taxon>Eukaryota</taxon>
        <taxon>Fungi</taxon>
        <taxon>Dikarya</taxon>
        <taxon>Ascomycota</taxon>
        <taxon>Saccharomycotina</taxon>
        <taxon>Pichiomycetes</taxon>
        <taxon>Pichiales</taxon>
        <taxon>Pichiaceae</taxon>
        <taxon>Ogataea</taxon>
    </lineage>
</organism>
<protein>
    <submittedName>
        <fullName evidence="1">Uncharacterized protein</fullName>
    </submittedName>
</protein>
<dbReference type="Proteomes" id="UP000788993">
    <property type="component" value="Unassembled WGS sequence"/>
</dbReference>
<reference evidence="1" key="1">
    <citation type="journal article" date="2021" name="Open Biol.">
        <title>Shared evolutionary footprints suggest mitochondrial oxidative damage underlies multiple complex I losses in fungi.</title>
        <authorList>
            <person name="Schikora-Tamarit M.A."/>
            <person name="Marcet-Houben M."/>
            <person name="Nosek J."/>
            <person name="Gabaldon T."/>
        </authorList>
    </citation>
    <scope>NUCLEOTIDE SEQUENCE</scope>
    <source>
        <strain evidence="1">NCAIM Y.01608</strain>
    </source>
</reference>
<accession>A0A9P8P3Z6</accession>